<dbReference type="GO" id="GO:0016042">
    <property type="term" value="P:lipid catabolic process"/>
    <property type="evidence" value="ECO:0007669"/>
    <property type="project" value="UniProtKB-UniRule"/>
</dbReference>
<sequence length="300" mass="33890">MITKKVYEKLNDIPDGHARGRLTKGCLVIEGGAFRGLYNQGVMDFFMENNLNFECVIGVSAGAMAGLNYAAGQVGRSARCNLEFRHDPDYIGALALVHAHSPLNVDFAIQPNDKLDKLDESTFYDPARRFVAVATDCRSGKTVYFEKGKCRDILSAIKASASMPYVSPMVEVDGKLCLDGGCSCHIPYRWAMEQGYENIVVIKTRERGYRKKVKKSGMPQHFYKNYPEFASKLENMNSDYNKECDEIDQLEKEGRIFVIAPSEHVTVKRVEGNIDKLGDLYWLGYEDAKRQLFSLNKYLN</sequence>
<dbReference type="OrthoDB" id="9802424at2"/>
<evidence type="ECO:0000313" key="6">
    <source>
        <dbReference type="EMBL" id="SFQ35552.1"/>
    </source>
</evidence>
<evidence type="ECO:0000256" key="4">
    <source>
        <dbReference type="PROSITE-ProRule" id="PRU01161"/>
    </source>
</evidence>
<organism evidence="6 7">
    <name type="scientific">Butyrivibrio proteoclasticus</name>
    <dbReference type="NCBI Taxonomy" id="43305"/>
    <lineage>
        <taxon>Bacteria</taxon>
        <taxon>Bacillati</taxon>
        <taxon>Bacillota</taxon>
        <taxon>Clostridia</taxon>
        <taxon>Lachnospirales</taxon>
        <taxon>Lachnospiraceae</taxon>
        <taxon>Butyrivibrio</taxon>
    </lineage>
</organism>
<dbReference type="CDD" id="cd07208">
    <property type="entry name" value="Pat_hypo_Ecoli_yjju_like"/>
    <property type="match status" value="1"/>
</dbReference>
<feature type="domain" description="PNPLA" evidence="5">
    <location>
        <begin position="27"/>
        <end position="192"/>
    </location>
</feature>
<dbReference type="InterPro" id="IPR037483">
    <property type="entry name" value="YjjU-like"/>
</dbReference>
<feature type="active site" description="Nucleophile" evidence="4">
    <location>
        <position position="60"/>
    </location>
</feature>
<protein>
    <submittedName>
        <fullName evidence="6">Predicted phospholipase, patatin/cPLA2 family</fullName>
    </submittedName>
</protein>
<dbReference type="Pfam" id="PF19890">
    <property type="entry name" value="DUF6363"/>
    <property type="match status" value="1"/>
</dbReference>
<dbReference type="InterPro" id="IPR045943">
    <property type="entry name" value="DUF6363"/>
</dbReference>
<dbReference type="Gene3D" id="3.40.1090.10">
    <property type="entry name" value="Cytosolic phospholipase A2 catalytic domain"/>
    <property type="match status" value="2"/>
</dbReference>
<dbReference type="AlphaFoldDB" id="A0A1I5XUB2"/>
<feature type="short sequence motif" description="GXSXG" evidence="4">
    <location>
        <begin position="58"/>
        <end position="62"/>
    </location>
</feature>
<accession>A0A1I5XUB2</accession>
<comment type="caution">
    <text evidence="4">Lacks conserved residue(s) required for the propagation of feature annotation.</text>
</comment>
<feature type="active site" description="Proton acceptor" evidence="4">
    <location>
        <position position="179"/>
    </location>
</feature>
<dbReference type="InterPro" id="IPR016035">
    <property type="entry name" value="Acyl_Trfase/lysoPLipase"/>
</dbReference>
<dbReference type="RefSeq" id="WP_083413620.1">
    <property type="nucleotide sequence ID" value="NZ_FOXO01000037.1"/>
</dbReference>
<dbReference type="EMBL" id="FOXO01000037">
    <property type="protein sequence ID" value="SFQ35552.1"/>
    <property type="molecule type" value="Genomic_DNA"/>
</dbReference>
<reference evidence="7" key="1">
    <citation type="submission" date="2016-10" db="EMBL/GenBank/DDBJ databases">
        <authorList>
            <person name="Varghese N."/>
            <person name="Submissions S."/>
        </authorList>
    </citation>
    <scope>NUCLEOTIDE SEQUENCE [LARGE SCALE GENOMIC DNA]</scope>
    <source>
        <strain evidence="7">P18</strain>
    </source>
</reference>
<dbReference type="PANTHER" id="PTHR14226">
    <property type="entry name" value="NEUROPATHY TARGET ESTERASE/SWISS CHEESE D.MELANOGASTER"/>
    <property type="match status" value="1"/>
</dbReference>
<evidence type="ECO:0000256" key="2">
    <source>
        <dbReference type="ARBA" id="ARBA00022963"/>
    </source>
</evidence>
<keyword evidence="1 4" id="KW-0378">Hydrolase</keyword>
<dbReference type="GO" id="GO:0016787">
    <property type="term" value="F:hydrolase activity"/>
    <property type="evidence" value="ECO:0007669"/>
    <property type="project" value="UniProtKB-UniRule"/>
</dbReference>
<keyword evidence="2 4" id="KW-0442">Lipid degradation</keyword>
<gene>
    <name evidence="6" type="ORF">SAMN04487928_13735</name>
</gene>
<dbReference type="SUPFAM" id="SSF52151">
    <property type="entry name" value="FabD/lysophospholipase-like"/>
    <property type="match status" value="1"/>
</dbReference>
<evidence type="ECO:0000256" key="3">
    <source>
        <dbReference type="ARBA" id="ARBA00023098"/>
    </source>
</evidence>
<keyword evidence="3 4" id="KW-0443">Lipid metabolism</keyword>
<keyword evidence="7" id="KW-1185">Reference proteome</keyword>
<name>A0A1I5XUB2_9FIRM</name>
<evidence type="ECO:0000256" key="1">
    <source>
        <dbReference type="ARBA" id="ARBA00022801"/>
    </source>
</evidence>
<dbReference type="PROSITE" id="PS51635">
    <property type="entry name" value="PNPLA"/>
    <property type="match status" value="1"/>
</dbReference>
<dbReference type="InterPro" id="IPR002641">
    <property type="entry name" value="PNPLA_dom"/>
</dbReference>
<dbReference type="Proteomes" id="UP000182624">
    <property type="component" value="Unassembled WGS sequence"/>
</dbReference>
<evidence type="ECO:0000313" key="7">
    <source>
        <dbReference type="Proteomes" id="UP000182624"/>
    </source>
</evidence>
<dbReference type="PANTHER" id="PTHR14226:SF25">
    <property type="entry name" value="PHOSPHOESTERASE"/>
    <property type="match status" value="1"/>
</dbReference>
<evidence type="ECO:0000259" key="5">
    <source>
        <dbReference type="PROSITE" id="PS51635"/>
    </source>
</evidence>
<feature type="short sequence motif" description="DGA/G" evidence="4">
    <location>
        <begin position="179"/>
        <end position="181"/>
    </location>
</feature>
<proteinExistence type="predicted"/>
<dbReference type="Pfam" id="PF01734">
    <property type="entry name" value="Patatin"/>
    <property type="match status" value="1"/>
</dbReference>
<dbReference type="InterPro" id="IPR050301">
    <property type="entry name" value="NTE"/>
</dbReference>